<dbReference type="InterPro" id="IPR024078">
    <property type="entry name" value="LmbE-like_dom_sf"/>
</dbReference>
<dbReference type="Pfam" id="PF10633">
    <property type="entry name" value="NPCBM_assoc"/>
    <property type="match status" value="1"/>
</dbReference>
<dbReference type="Proteomes" id="UP001595752">
    <property type="component" value="Unassembled WGS sequence"/>
</dbReference>
<dbReference type="Gene3D" id="3.40.50.10320">
    <property type="entry name" value="LmbE-like"/>
    <property type="match status" value="1"/>
</dbReference>
<dbReference type="Pfam" id="PF02585">
    <property type="entry name" value="PIG-L"/>
    <property type="match status" value="1"/>
</dbReference>
<proteinExistence type="predicted"/>
<dbReference type="SUPFAM" id="SSF52317">
    <property type="entry name" value="Class I glutamine amidotransferase-like"/>
    <property type="match status" value="1"/>
</dbReference>
<evidence type="ECO:0000259" key="3">
    <source>
        <dbReference type="Pfam" id="PF10633"/>
    </source>
</evidence>
<comment type="caution">
    <text evidence="4">The sequence shown here is derived from an EMBL/GenBank/DDBJ whole genome shotgun (WGS) entry which is preliminary data.</text>
</comment>
<dbReference type="InterPro" id="IPR029062">
    <property type="entry name" value="Class_I_gatase-like"/>
</dbReference>
<dbReference type="InterPro" id="IPR003737">
    <property type="entry name" value="GlcNAc_PI_deacetylase-related"/>
</dbReference>
<comment type="cofactor">
    <cofactor evidence="1">
        <name>Zn(2+)</name>
        <dbReference type="ChEBI" id="CHEBI:29105"/>
    </cofactor>
</comment>
<keyword evidence="5" id="KW-1185">Reference proteome</keyword>
<protein>
    <submittedName>
        <fullName evidence="4">NEW3 domain-containing protein</fullName>
    </submittedName>
</protein>
<evidence type="ECO:0000256" key="2">
    <source>
        <dbReference type="ARBA" id="ARBA00024609"/>
    </source>
</evidence>
<reference evidence="5" key="1">
    <citation type="journal article" date="2019" name="Int. J. Syst. Evol. Microbiol.">
        <title>The Global Catalogue of Microorganisms (GCM) 10K type strain sequencing project: providing services to taxonomists for standard genome sequencing and annotation.</title>
        <authorList>
            <consortium name="The Broad Institute Genomics Platform"/>
            <consortium name="The Broad Institute Genome Sequencing Center for Infectious Disease"/>
            <person name="Wu L."/>
            <person name="Ma J."/>
        </authorList>
    </citation>
    <scope>NUCLEOTIDE SEQUENCE [LARGE SCALE GENOMIC DNA]</scope>
    <source>
        <strain evidence="5">CCUG 61889</strain>
    </source>
</reference>
<sequence length="841" mass="95593">MRKIFTFILSFLIIFGLVSPQVALGEGEPANRTPPIELWNALKPLSTTVSFMNTGAHPDDERSDLLAYLSRGLGVRTSSIIANRGEGGQNEIGTELGNALGMIRSRELIEASKVTDVQVYHLSEKPSDEIYDFGFSKSKEETLSKWGEEVTYERFIRLLRQQRPDIVMPSFLDVDTEHGHHRTMNMLTLKAFKDAADSNVFPEHLKEGLHPWQIKKLYLPAKQDNATVSFDIGIYDEKYGMTYPQLGEASRYLHKSQGMGRDIPAEPRMIYLKLEKANDLPLTKEKSIFKGIPYDFEQYADQFRHIPHLSAHLTQLQRDLQELIDFYPNDTKVADKTPKALKQLKHTVQIVKESRLGNEEKYDLLYRLEIKEEQLMKVMQVASKLSMKVEIDNPTLTKDGTAKVKVTVQNEGGKALRDTEFSLQVPEEWSVSEKASKNVLKQNESFVHVFTLRVPKDASYHQPYHPETVTASLHYKADGQSFTAAKRPQQTVAVLPEVSLQVKNENMVLNTKEIKDQYNVEVIARNYQTGKANAKVSLQVPDGWKVKQNNILVPFGKQFEEKNVTFEVIPPKTVNEGKGTFKAVASINGKELSTTVQTIQYDHIGTDYYLYDSAVKVVAFPLEFDKGLKIGYIQSGFDSVGDELKAIGMNITNLSEQDLASGDLSQYDTIVLGIRAYLSREDLRTHNSKLLEYVHRGGHLVVQYHKPEDYWDAEATPPYKLIIGSPSIKVRVTDENANVTVLKPEHVLFNSPNKITEKDWNGWVQERGLYFPTEWNESEYQTFVSMADPNETPFNSGVLLAHYGKGSYLYTNLVWYRQIQNQVPGGYRIFTNLLHYGANQN</sequence>
<evidence type="ECO:0000313" key="4">
    <source>
        <dbReference type="EMBL" id="MFC3883020.1"/>
    </source>
</evidence>
<dbReference type="InterPro" id="IPR018905">
    <property type="entry name" value="A-galactase_NEW3"/>
</dbReference>
<organism evidence="4 5">
    <name type="scientific">Bacillus songklensis</name>
    <dbReference type="NCBI Taxonomy" id="1069116"/>
    <lineage>
        <taxon>Bacteria</taxon>
        <taxon>Bacillati</taxon>
        <taxon>Bacillota</taxon>
        <taxon>Bacilli</taxon>
        <taxon>Bacillales</taxon>
        <taxon>Bacillaceae</taxon>
        <taxon>Bacillus</taxon>
    </lineage>
</organism>
<evidence type="ECO:0000256" key="1">
    <source>
        <dbReference type="ARBA" id="ARBA00001947"/>
    </source>
</evidence>
<dbReference type="EMBL" id="JBHRZT010000020">
    <property type="protein sequence ID" value="MFC3883020.1"/>
    <property type="molecule type" value="Genomic_DNA"/>
</dbReference>
<dbReference type="RefSeq" id="WP_377913010.1">
    <property type="nucleotide sequence ID" value="NZ_JBHRZT010000020.1"/>
</dbReference>
<comment type="catalytic activity">
    <reaction evidence="2">
        <text>(S)-malyl N-acetyl-alpha-D-glucosaminide + H2O = (S)-malyl alpha-D-glucosaminide + acetate</text>
        <dbReference type="Rhea" id="RHEA:33411"/>
        <dbReference type="ChEBI" id="CHEBI:15377"/>
        <dbReference type="ChEBI" id="CHEBI:30089"/>
        <dbReference type="ChEBI" id="CHEBI:64870"/>
        <dbReference type="ChEBI" id="CHEBI:64871"/>
    </reaction>
</comment>
<evidence type="ECO:0000313" key="5">
    <source>
        <dbReference type="Proteomes" id="UP001595752"/>
    </source>
</evidence>
<gene>
    <name evidence="4" type="ORF">ACFOU2_05645</name>
</gene>
<feature type="domain" description="Alpha-galactosidase NEW3" evidence="3">
    <location>
        <begin position="398"/>
        <end position="470"/>
    </location>
</feature>
<accession>A0ABV8B1A1</accession>
<dbReference type="SUPFAM" id="SSF102588">
    <property type="entry name" value="LmbE-like"/>
    <property type="match status" value="1"/>
</dbReference>
<name>A0ABV8B1A1_9BACI</name>